<dbReference type="EMBL" id="ASHM01080670">
    <property type="protein sequence ID" value="PNX59427.1"/>
    <property type="molecule type" value="Genomic_DNA"/>
</dbReference>
<evidence type="ECO:0000313" key="1">
    <source>
        <dbReference type="EMBL" id="PNX59427.1"/>
    </source>
</evidence>
<reference evidence="1 2" key="1">
    <citation type="journal article" date="2014" name="Am. J. Bot.">
        <title>Genome assembly and annotation for red clover (Trifolium pratense; Fabaceae).</title>
        <authorList>
            <person name="Istvanek J."/>
            <person name="Jaros M."/>
            <person name="Krenek A."/>
            <person name="Repkova J."/>
        </authorList>
    </citation>
    <scope>NUCLEOTIDE SEQUENCE [LARGE SCALE GENOMIC DNA]</scope>
    <source>
        <strain evidence="2">cv. Tatra</strain>
        <tissue evidence="1">Young leaves</tissue>
    </source>
</reference>
<reference evidence="1 2" key="2">
    <citation type="journal article" date="2017" name="Front. Plant Sci.">
        <title>Gene Classification and Mining of Molecular Markers Useful in Red Clover (Trifolium pratense) Breeding.</title>
        <authorList>
            <person name="Istvanek J."/>
            <person name="Dluhosova J."/>
            <person name="Dluhos P."/>
            <person name="Patkova L."/>
            <person name="Nedelnik J."/>
            <person name="Repkova J."/>
        </authorList>
    </citation>
    <scope>NUCLEOTIDE SEQUENCE [LARGE SCALE GENOMIC DNA]</scope>
    <source>
        <strain evidence="2">cv. Tatra</strain>
        <tissue evidence="1">Young leaves</tissue>
    </source>
</reference>
<gene>
    <name evidence="1" type="ORF">L195_g051412</name>
</gene>
<accession>A0A2K3JZF3</accession>
<feature type="non-terminal residue" evidence="1">
    <location>
        <position position="1"/>
    </location>
</feature>
<sequence length="58" mass="6432">GKILSGTMDKEEGYQEEEGCGSLSLPVWFFYENLSLSVDVLCDFWHNVVTDALASDGE</sequence>
<protein>
    <submittedName>
        <fullName evidence="1">Uncharacterized protein</fullName>
    </submittedName>
</protein>
<dbReference type="AlphaFoldDB" id="A0A2K3JZF3"/>
<organism evidence="1 2">
    <name type="scientific">Trifolium pratense</name>
    <name type="common">Red clover</name>
    <dbReference type="NCBI Taxonomy" id="57577"/>
    <lineage>
        <taxon>Eukaryota</taxon>
        <taxon>Viridiplantae</taxon>
        <taxon>Streptophyta</taxon>
        <taxon>Embryophyta</taxon>
        <taxon>Tracheophyta</taxon>
        <taxon>Spermatophyta</taxon>
        <taxon>Magnoliopsida</taxon>
        <taxon>eudicotyledons</taxon>
        <taxon>Gunneridae</taxon>
        <taxon>Pentapetalae</taxon>
        <taxon>rosids</taxon>
        <taxon>fabids</taxon>
        <taxon>Fabales</taxon>
        <taxon>Fabaceae</taxon>
        <taxon>Papilionoideae</taxon>
        <taxon>50 kb inversion clade</taxon>
        <taxon>NPAAA clade</taxon>
        <taxon>Hologalegina</taxon>
        <taxon>IRL clade</taxon>
        <taxon>Trifolieae</taxon>
        <taxon>Trifolium</taxon>
    </lineage>
</organism>
<dbReference type="Proteomes" id="UP000236291">
    <property type="component" value="Unassembled WGS sequence"/>
</dbReference>
<name>A0A2K3JZF3_TRIPR</name>
<proteinExistence type="predicted"/>
<comment type="caution">
    <text evidence="1">The sequence shown here is derived from an EMBL/GenBank/DDBJ whole genome shotgun (WGS) entry which is preliminary data.</text>
</comment>
<evidence type="ECO:0000313" key="2">
    <source>
        <dbReference type="Proteomes" id="UP000236291"/>
    </source>
</evidence>